<feature type="transmembrane region" description="Helical" evidence="2">
    <location>
        <begin position="70"/>
        <end position="90"/>
    </location>
</feature>
<feature type="region of interest" description="Disordered" evidence="1">
    <location>
        <begin position="196"/>
        <end position="219"/>
    </location>
</feature>
<dbReference type="Proteomes" id="UP000484885">
    <property type="component" value="Unassembled WGS sequence"/>
</dbReference>
<dbReference type="AlphaFoldDB" id="A0A845V1M9"/>
<protein>
    <submittedName>
        <fullName evidence="3">DUF58 domain-containing protein</fullName>
    </submittedName>
</protein>
<evidence type="ECO:0000313" key="3">
    <source>
        <dbReference type="EMBL" id="NDY96998.1"/>
    </source>
</evidence>
<accession>A0A845V1M9</accession>
<name>A0A845V1M9_9GAMM</name>
<dbReference type="RefSeq" id="WP_164212373.1">
    <property type="nucleotide sequence ID" value="NZ_JAAGSC010000044.1"/>
</dbReference>
<evidence type="ECO:0000256" key="1">
    <source>
        <dbReference type="SAM" id="MobiDB-lite"/>
    </source>
</evidence>
<evidence type="ECO:0000313" key="4">
    <source>
        <dbReference type="Proteomes" id="UP000484885"/>
    </source>
</evidence>
<keyword evidence="2" id="KW-0472">Membrane</keyword>
<comment type="caution">
    <text evidence="3">The sequence shown here is derived from an EMBL/GenBank/DDBJ whole genome shotgun (WGS) entry which is preliminary data.</text>
</comment>
<keyword evidence="2" id="KW-0812">Transmembrane</keyword>
<dbReference type="PANTHER" id="PTHR34351:SF1">
    <property type="entry name" value="SLR1927 PROTEIN"/>
    <property type="match status" value="1"/>
</dbReference>
<keyword evidence="2" id="KW-1133">Transmembrane helix</keyword>
<feature type="transmembrane region" description="Helical" evidence="2">
    <location>
        <begin position="41"/>
        <end position="64"/>
    </location>
</feature>
<dbReference type="PANTHER" id="PTHR34351">
    <property type="entry name" value="SLR1927 PROTEIN-RELATED"/>
    <property type="match status" value="1"/>
</dbReference>
<evidence type="ECO:0000256" key="2">
    <source>
        <dbReference type="SAM" id="Phobius"/>
    </source>
</evidence>
<sequence>MDSARSASGQPSQGLPRRWFNAWIVRRGPTRPPLTLRYRQIFILPTRFGWLLGALMFAMLMGSLNFNNNLGLLTTFIVAGLGSNSMLIAYRNLEGLRILRTGAAPVFAGQSALLLVSLAGNAGRPRPGLEVALDDNEQIVSIPANGVSEVQLPLPTHHRGWLQPGRCRVQTCQPVGLFRAWSWFWPERPILVWPRPATNPPPLPEGGGRREGQLDQPQADGDEFYSLRKWREGDPLHRVAWKASQRHDTLLARELRRPRSRHLALDLAQTPGQDLEQRIGVLTAWVLTAHQQQRAWTLRLGPETLGPGRDDAHLQRCLRALAEFQ</sequence>
<proteinExistence type="predicted"/>
<dbReference type="EMBL" id="JAAGSC010000044">
    <property type="protein sequence ID" value="NDY96998.1"/>
    <property type="molecule type" value="Genomic_DNA"/>
</dbReference>
<keyword evidence="4" id="KW-1185">Reference proteome</keyword>
<reference evidence="3 4" key="1">
    <citation type="submission" date="2020-02" db="EMBL/GenBank/DDBJ databases">
        <authorList>
            <person name="Zhang X.-Y."/>
        </authorList>
    </citation>
    <scope>NUCLEOTIDE SEQUENCE [LARGE SCALE GENOMIC DNA]</scope>
    <source>
        <strain evidence="3 4">C33</strain>
    </source>
</reference>
<organism evidence="3 4">
    <name type="scientific">Wenzhouxiangella limi</name>
    <dbReference type="NCBI Taxonomy" id="2707351"/>
    <lineage>
        <taxon>Bacteria</taxon>
        <taxon>Pseudomonadati</taxon>
        <taxon>Pseudomonadota</taxon>
        <taxon>Gammaproteobacteria</taxon>
        <taxon>Chromatiales</taxon>
        <taxon>Wenzhouxiangellaceae</taxon>
        <taxon>Wenzhouxiangella</taxon>
    </lineage>
</organism>
<gene>
    <name evidence="3" type="ORF">G3I74_14805</name>
</gene>